<name>A0A4Q7RT55_9BURK</name>
<keyword evidence="3" id="KW-0804">Transcription</keyword>
<sequence length="219" mass="23687">MQAGYAGSQKPPTSSVLVVDDDGSVRSSVCLLLRSLGYDAKGFSEPGPLFAETMPEHPCCIILDVRIREHSGLDVQTRLRDAGVEIPVVFLSGYGDIAMTASVMKRGAVTFLVKPYRAQDLIDAVNEAIQRDVERRTALSRGHDLRTRYESLTGREKETMLHLAKGLTNNEVAALLGISGATVKIYRAEATRKMGARSFAGLVRMAEALGMVTCEALSA</sequence>
<dbReference type="InterPro" id="IPR000792">
    <property type="entry name" value="Tscrpt_reg_LuxR_C"/>
</dbReference>
<keyword evidence="8" id="KW-1185">Reference proteome</keyword>
<dbReference type="SMART" id="SM00448">
    <property type="entry name" value="REC"/>
    <property type="match status" value="1"/>
</dbReference>
<evidence type="ECO:0000256" key="2">
    <source>
        <dbReference type="ARBA" id="ARBA00023125"/>
    </source>
</evidence>
<dbReference type="SMART" id="SM00421">
    <property type="entry name" value="HTH_LUXR"/>
    <property type="match status" value="1"/>
</dbReference>
<gene>
    <name evidence="7" type="ORF">EV147_3495</name>
</gene>
<dbReference type="PRINTS" id="PR00038">
    <property type="entry name" value="HTHLUXR"/>
</dbReference>
<dbReference type="Pfam" id="PF00072">
    <property type="entry name" value="Response_reg"/>
    <property type="match status" value="1"/>
</dbReference>
<evidence type="ECO:0000313" key="8">
    <source>
        <dbReference type="Proteomes" id="UP000291078"/>
    </source>
</evidence>
<evidence type="ECO:0000313" key="7">
    <source>
        <dbReference type="EMBL" id="RZT36831.1"/>
    </source>
</evidence>
<organism evidence="7 8">
    <name type="scientific">Cupriavidus agavae</name>
    <dbReference type="NCBI Taxonomy" id="1001822"/>
    <lineage>
        <taxon>Bacteria</taxon>
        <taxon>Pseudomonadati</taxon>
        <taxon>Pseudomonadota</taxon>
        <taxon>Betaproteobacteria</taxon>
        <taxon>Burkholderiales</taxon>
        <taxon>Burkholderiaceae</taxon>
        <taxon>Cupriavidus</taxon>
    </lineage>
</organism>
<protein>
    <submittedName>
        <fullName evidence="7">FixJ family two-component response regulator</fullName>
    </submittedName>
</protein>
<dbReference type="Gene3D" id="1.10.10.10">
    <property type="entry name" value="Winged helix-like DNA-binding domain superfamily/Winged helix DNA-binding domain"/>
    <property type="match status" value="1"/>
</dbReference>
<feature type="domain" description="HTH luxR-type" evidence="5">
    <location>
        <begin position="145"/>
        <end position="210"/>
    </location>
</feature>
<evidence type="ECO:0000259" key="5">
    <source>
        <dbReference type="PROSITE" id="PS50043"/>
    </source>
</evidence>
<dbReference type="GO" id="GO:0000160">
    <property type="term" value="P:phosphorelay signal transduction system"/>
    <property type="evidence" value="ECO:0007669"/>
    <property type="project" value="InterPro"/>
</dbReference>
<proteinExistence type="predicted"/>
<dbReference type="Pfam" id="PF00196">
    <property type="entry name" value="GerE"/>
    <property type="match status" value="1"/>
</dbReference>
<evidence type="ECO:0000259" key="6">
    <source>
        <dbReference type="PROSITE" id="PS50110"/>
    </source>
</evidence>
<dbReference type="Proteomes" id="UP000291078">
    <property type="component" value="Unassembled WGS sequence"/>
</dbReference>
<dbReference type="PROSITE" id="PS50110">
    <property type="entry name" value="RESPONSE_REGULATORY"/>
    <property type="match status" value="1"/>
</dbReference>
<dbReference type="InterPro" id="IPR036388">
    <property type="entry name" value="WH-like_DNA-bd_sf"/>
</dbReference>
<evidence type="ECO:0000256" key="3">
    <source>
        <dbReference type="ARBA" id="ARBA00023163"/>
    </source>
</evidence>
<evidence type="ECO:0000256" key="4">
    <source>
        <dbReference type="PROSITE-ProRule" id="PRU00169"/>
    </source>
</evidence>
<reference evidence="7 8" key="1">
    <citation type="journal article" date="2015" name="Stand. Genomic Sci.">
        <title>Genomic Encyclopedia of Bacterial and Archaeal Type Strains, Phase III: the genomes of soil and plant-associated and newly described type strains.</title>
        <authorList>
            <person name="Whitman W.B."/>
            <person name="Woyke T."/>
            <person name="Klenk H.P."/>
            <person name="Zhou Y."/>
            <person name="Lilburn T.G."/>
            <person name="Beck B.J."/>
            <person name="De Vos P."/>
            <person name="Vandamme P."/>
            <person name="Eisen J.A."/>
            <person name="Garrity G."/>
            <person name="Hugenholtz P."/>
            <person name="Kyrpides N.C."/>
        </authorList>
    </citation>
    <scope>NUCLEOTIDE SEQUENCE [LARGE SCALE GENOMIC DNA]</scope>
    <source>
        <strain evidence="7 8">ASC-9842</strain>
    </source>
</reference>
<dbReference type="SUPFAM" id="SSF46894">
    <property type="entry name" value="C-terminal effector domain of the bipartite response regulators"/>
    <property type="match status" value="1"/>
</dbReference>
<dbReference type="PROSITE" id="PS50043">
    <property type="entry name" value="HTH_LUXR_2"/>
    <property type="match status" value="1"/>
</dbReference>
<dbReference type="SUPFAM" id="SSF52172">
    <property type="entry name" value="CheY-like"/>
    <property type="match status" value="1"/>
</dbReference>
<keyword evidence="1" id="KW-0805">Transcription regulation</keyword>
<dbReference type="OrthoDB" id="9802186at2"/>
<dbReference type="EMBL" id="SGXM01000004">
    <property type="protein sequence ID" value="RZT36831.1"/>
    <property type="molecule type" value="Genomic_DNA"/>
</dbReference>
<comment type="caution">
    <text evidence="7">The sequence shown here is derived from an EMBL/GenBank/DDBJ whole genome shotgun (WGS) entry which is preliminary data.</text>
</comment>
<keyword evidence="2" id="KW-0238">DNA-binding</keyword>
<dbReference type="PANTHER" id="PTHR44688:SF16">
    <property type="entry name" value="DNA-BINDING TRANSCRIPTIONAL ACTIVATOR DEVR_DOSR"/>
    <property type="match status" value="1"/>
</dbReference>
<dbReference type="CDD" id="cd06170">
    <property type="entry name" value="LuxR_C_like"/>
    <property type="match status" value="1"/>
</dbReference>
<dbReference type="RefSeq" id="WP_130392446.1">
    <property type="nucleotide sequence ID" value="NZ_SGXM01000004.1"/>
</dbReference>
<dbReference type="Gene3D" id="3.40.50.2300">
    <property type="match status" value="1"/>
</dbReference>
<dbReference type="InterPro" id="IPR016032">
    <property type="entry name" value="Sig_transdc_resp-reg_C-effctor"/>
</dbReference>
<dbReference type="GO" id="GO:0003677">
    <property type="term" value="F:DNA binding"/>
    <property type="evidence" value="ECO:0007669"/>
    <property type="project" value="UniProtKB-KW"/>
</dbReference>
<evidence type="ECO:0000256" key="1">
    <source>
        <dbReference type="ARBA" id="ARBA00023015"/>
    </source>
</evidence>
<dbReference type="InterPro" id="IPR001789">
    <property type="entry name" value="Sig_transdc_resp-reg_receiver"/>
</dbReference>
<dbReference type="PANTHER" id="PTHR44688">
    <property type="entry name" value="DNA-BINDING TRANSCRIPTIONAL ACTIVATOR DEVR_DOSR"/>
    <property type="match status" value="1"/>
</dbReference>
<keyword evidence="4" id="KW-0597">Phosphoprotein</keyword>
<dbReference type="GO" id="GO:0006355">
    <property type="term" value="P:regulation of DNA-templated transcription"/>
    <property type="evidence" value="ECO:0007669"/>
    <property type="project" value="InterPro"/>
</dbReference>
<dbReference type="InterPro" id="IPR011006">
    <property type="entry name" value="CheY-like_superfamily"/>
</dbReference>
<feature type="domain" description="Response regulatory" evidence="6">
    <location>
        <begin position="15"/>
        <end position="129"/>
    </location>
</feature>
<feature type="modified residue" description="4-aspartylphosphate" evidence="4">
    <location>
        <position position="64"/>
    </location>
</feature>
<accession>A0A4Q7RT55</accession>
<dbReference type="AlphaFoldDB" id="A0A4Q7RT55"/>